<keyword evidence="2" id="KW-1185">Reference proteome</keyword>
<name>A0A5S4GN54_9ACTN</name>
<protein>
    <submittedName>
        <fullName evidence="1">Uncharacterized protein</fullName>
    </submittedName>
</protein>
<dbReference type="RefSeq" id="WP_138690915.1">
    <property type="nucleotide sequence ID" value="NZ_JBHSAZ010000046.1"/>
</dbReference>
<dbReference type="Proteomes" id="UP000306628">
    <property type="component" value="Unassembled WGS sequence"/>
</dbReference>
<dbReference type="OrthoDB" id="4198010at2"/>
<dbReference type="EMBL" id="VCKX01000050">
    <property type="protein sequence ID" value="TMR33954.1"/>
    <property type="molecule type" value="Genomic_DNA"/>
</dbReference>
<dbReference type="AlphaFoldDB" id="A0A5S4GN54"/>
<proteinExistence type="predicted"/>
<sequence length="115" mass="12572">MPRAAPGDGCAAVEPCGWSGTNGPTLAQLSAGTDVVSVLRHEYACDYFHHVADGILITAFDPTFPERRPGADTDRLVGLMREFGLPVEEGSDEEWDQPYEHGLARMFRWRPASPA</sequence>
<gene>
    <name evidence="1" type="ORF">ETD85_18195</name>
</gene>
<dbReference type="Pfam" id="PF20062">
    <property type="entry name" value="DUF6461"/>
    <property type="match status" value="1"/>
</dbReference>
<evidence type="ECO:0000313" key="1">
    <source>
        <dbReference type="EMBL" id="TMR33954.1"/>
    </source>
</evidence>
<evidence type="ECO:0000313" key="2">
    <source>
        <dbReference type="Proteomes" id="UP000306628"/>
    </source>
</evidence>
<organism evidence="1 2">
    <name type="scientific">Nonomuraea zeae</name>
    <dbReference type="NCBI Taxonomy" id="1642303"/>
    <lineage>
        <taxon>Bacteria</taxon>
        <taxon>Bacillati</taxon>
        <taxon>Actinomycetota</taxon>
        <taxon>Actinomycetes</taxon>
        <taxon>Streptosporangiales</taxon>
        <taxon>Streptosporangiaceae</taxon>
        <taxon>Nonomuraea</taxon>
    </lineage>
</organism>
<reference evidence="1 2" key="1">
    <citation type="submission" date="2019-05" db="EMBL/GenBank/DDBJ databases">
        <title>Draft genome sequence of Nonomuraea zeae DSM 100528.</title>
        <authorList>
            <person name="Saricaoglu S."/>
            <person name="Isik K."/>
        </authorList>
    </citation>
    <scope>NUCLEOTIDE SEQUENCE [LARGE SCALE GENOMIC DNA]</scope>
    <source>
        <strain evidence="1 2">DSM 100528</strain>
    </source>
</reference>
<dbReference type="InterPro" id="IPR045592">
    <property type="entry name" value="DUF6461"/>
</dbReference>
<comment type="caution">
    <text evidence="1">The sequence shown here is derived from an EMBL/GenBank/DDBJ whole genome shotgun (WGS) entry which is preliminary data.</text>
</comment>
<accession>A0A5S4GN54</accession>